<sequence length="276" mass="29761">MNFISKTVFHLVIVLAIGCVTSDKTTTDLSTTTLSTNPETVTTTEIPTTTEVPTTTEIPTTIPTLPPTTTAPTTTTTVAPKPHPEEGSWNVTDGNVTCIRAKMQIGFMVNLGSVIQTLALSPNATTDGSNCNVSNNTQALVLSHKNYALTFIFEKDSGSAFVRNVTFAYALPEGQEIFYNDTKLFEVKSGHSYLCRSTDAVVMGNVTMEIYNIQIQAFGTVNENGFNTAQECEADDAVSDIIPIVVACTLAALIILVLIAYLVGRRRSRQKGYTSV</sequence>
<evidence type="ECO:0000256" key="5">
    <source>
        <dbReference type="ARBA" id="ARBA00009644"/>
    </source>
</evidence>
<feature type="transmembrane region" description="Helical" evidence="22">
    <location>
        <begin position="241"/>
        <end position="263"/>
    </location>
</feature>
<evidence type="ECO:0000256" key="10">
    <source>
        <dbReference type="ARBA" id="ARBA00023018"/>
    </source>
</evidence>
<evidence type="ECO:0000256" key="22">
    <source>
        <dbReference type="SAM" id="Phobius"/>
    </source>
</evidence>
<evidence type="ECO:0000256" key="23">
    <source>
        <dbReference type="SAM" id="SignalP"/>
    </source>
</evidence>
<keyword evidence="11 20" id="KW-0472">Membrane</keyword>
<evidence type="ECO:0000256" key="8">
    <source>
        <dbReference type="ARBA" id="ARBA00022753"/>
    </source>
</evidence>
<protein>
    <recommendedName>
        <fullName evidence="18">Lysosome-associated membrane glycoprotein 5</fullName>
    </recommendedName>
    <alternativeName>
        <fullName evidence="19">Lysosome-associated membrane protein 5</fullName>
    </alternativeName>
</protein>
<dbReference type="PROSITE" id="PS51407">
    <property type="entry name" value="LAMP_3"/>
    <property type="match status" value="1"/>
</dbReference>
<comment type="subcellular location">
    <subcellularLocation>
        <location evidence="4">Cell projection</location>
        <location evidence="4">Dendrite</location>
    </subcellularLocation>
    <subcellularLocation>
        <location evidence="17">Cell projection</location>
        <location evidence="17">Growth cone membrane</location>
        <topology evidence="17">Single-pass type I membrane protein</topology>
    </subcellularLocation>
    <subcellularLocation>
        <location evidence="15">Cytoplasmic vesicle</location>
        <location evidence="15">Secretory vesicle</location>
        <location evidence="15">Synaptic vesicle membrane</location>
        <topology evidence="15">Single-pass type I membrane protein</topology>
    </subcellularLocation>
    <subcellularLocation>
        <location evidence="2">Early endosome membrane</location>
        <topology evidence="2">Single-pass type I membrane protein</topology>
    </subcellularLocation>
    <subcellularLocation>
        <location evidence="1">Endoplasmic reticulum-Golgi intermediate compartment membrane</location>
        <topology evidence="1">Single-pass type I membrane protein</topology>
    </subcellularLocation>
    <subcellularLocation>
        <location evidence="20">Membrane</location>
        <topology evidence="20">Single-pass type I membrane protein</topology>
    </subcellularLocation>
    <subcellularLocation>
        <location evidence="3">Recycling endosome</location>
    </subcellularLocation>
</comment>
<evidence type="ECO:0000313" key="26">
    <source>
        <dbReference type="EMBL" id="GFS94630.1"/>
    </source>
</evidence>
<evidence type="ECO:0000256" key="21">
    <source>
        <dbReference type="SAM" id="MobiDB-lite"/>
    </source>
</evidence>
<comment type="similarity">
    <text evidence="5 20">Belongs to the LAMP family.</text>
</comment>
<evidence type="ECO:0000256" key="15">
    <source>
        <dbReference type="ARBA" id="ARBA00029428"/>
    </source>
</evidence>
<dbReference type="PRINTS" id="PR00336">
    <property type="entry name" value="LYSASSOCTDMP"/>
</dbReference>
<evidence type="ECO:0000256" key="20">
    <source>
        <dbReference type="PROSITE-ProRule" id="PRU00740"/>
    </source>
</evidence>
<feature type="disulfide bond" evidence="20">
    <location>
        <begin position="195"/>
        <end position="232"/>
    </location>
</feature>
<dbReference type="EMBL" id="BMAW01054125">
    <property type="protein sequence ID" value="GFS94630.1"/>
    <property type="molecule type" value="Genomic_DNA"/>
</dbReference>
<dbReference type="PROSITE" id="PS51257">
    <property type="entry name" value="PROKAR_LIPOPROTEIN"/>
    <property type="match status" value="1"/>
</dbReference>
<name>A0A8X6TAQ4_NEPPI</name>
<gene>
    <name evidence="26" type="primary">Lamp1</name>
    <name evidence="26" type="ORF">NPIL_509181</name>
</gene>
<keyword evidence="8" id="KW-0967">Endosome</keyword>
<evidence type="ECO:0000256" key="18">
    <source>
        <dbReference type="ARBA" id="ARBA00074379"/>
    </source>
</evidence>
<keyword evidence="13" id="KW-0966">Cell projection</keyword>
<dbReference type="AlphaFoldDB" id="A0A8X6TAQ4"/>
<dbReference type="GO" id="GO:0072594">
    <property type="term" value="P:establishment of protein localization to organelle"/>
    <property type="evidence" value="ECO:0007669"/>
    <property type="project" value="TreeGrafter"/>
</dbReference>
<feature type="compositionally biased region" description="Low complexity" evidence="21">
    <location>
        <begin position="54"/>
        <end position="80"/>
    </location>
</feature>
<dbReference type="InterPro" id="IPR048524">
    <property type="entry name" value="Lamp2-like_TM"/>
</dbReference>
<evidence type="ECO:0000256" key="13">
    <source>
        <dbReference type="ARBA" id="ARBA00023273"/>
    </source>
</evidence>
<evidence type="ECO:0000259" key="25">
    <source>
        <dbReference type="Pfam" id="PF21222"/>
    </source>
</evidence>
<dbReference type="Proteomes" id="UP000887013">
    <property type="component" value="Unassembled WGS sequence"/>
</dbReference>
<evidence type="ECO:0000256" key="2">
    <source>
        <dbReference type="ARBA" id="ARBA00004158"/>
    </source>
</evidence>
<keyword evidence="9 22" id="KW-1133">Transmembrane helix</keyword>
<keyword evidence="7 23" id="KW-0732">Signal</keyword>
<keyword evidence="10" id="KW-0770">Synapse</keyword>
<keyword evidence="14" id="KW-0968">Cytoplasmic vesicle</keyword>
<feature type="signal peptide" evidence="23">
    <location>
        <begin position="1"/>
        <end position="22"/>
    </location>
</feature>
<dbReference type="GO" id="GO:0005886">
    <property type="term" value="C:plasma membrane"/>
    <property type="evidence" value="ECO:0007669"/>
    <property type="project" value="UniProtKB-SubCell"/>
</dbReference>
<comment type="caution">
    <text evidence="26">The sequence shown here is derived from an EMBL/GenBank/DDBJ whole genome shotgun (WGS) entry which is preliminary data.</text>
</comment>
<evidence type="ECO:0000256" key="6">
    <source>
        <dbReference type="ARBA" id="ARBA00022692"/>
    </source>
</evidence>
<evidence type="ECO:0000256" key="1">
    <source>
        <dbReference type="ARBA" id="ARBA00004151"/>
    </source>
</evidence>
<evidence type="ECO:0000256" key="17">
    <source>
        <dbReference type="ARBA" id="ARBA00060492"/>
    </source>
</evidence>
<keyword evidence="27" id="KW-1185">Reference proteome</keyword>
<feature type="region of interest" description="Disordered" evidence="21">
    <location>
        <begin position="54"/>
        <end position="89"/>
    </location>
</feature>
<evidence type="ECO:0000256" key="16">
    <source>
        <dbReference type="ARBA" id="ARBA00053950"/>
    </source>
</evidence>
<dbReference type="GO" id="GO:0031902">
    <property type="term" value="C:late endosome membrane"/>
    <property type="evidence" value="ECO:0007669"/>
    <property type="project" value="TreeGrafter"/>
</dbReference>
<evidence type="ECO:0000256" key="3">
    <source>
        <dbReference type="ARBA" id="ARBA00004172"/>
    </source>
</evidence>
<dbReference type="PANTHER" id="PTHR11506">
    <property type="entry name" value="LYSOSOME-ASSOCIATED MEMBRANE GLYCOPROTEIN"/>
    <property type="match status" value="1"/>
</dbReference>
<dbReference type="InterPro" id="IPR002000">
    <property type="entry name" value="Lysosome-assoc_membr_glycop"/>
</dbReference>
<feature type="domain" description="Lysosome-associated membrane glycoprotein 2-like transmembrane" evidence="25">
    <location>
        <begin position="242"/>
        <end position="270"/>
    </location>
</feature>
<keyword evidence="6 20" id="KW-0812">Transmembrane</keyword>
<evidence type="ECO:0000259" key="24">
    <source>
        <dbReference type="Pfam" id="PF01299"/>
    </source>
</evidence>
<keyword evidence="20" id="KW-1015">Disulfide bond</keyword>
<dbReference type="Pfam" id="PF01299">
    <property type="entry name" value="Lamp2-like_luminal"/>
    <property type="match status" value="1"/>
</dbReference>
<evidence type="ECO:0000256" key="11">
    <source>
        <dbReference type="ARBA" id="ARBA00023136"/>
    </source>
</evidence>
<dbReference type="InterPro" id="IPR048528">
    <property type="entry name" value="Lamp2-like_luminal"/>
</dbReference>
<dbReference type="GO" id="GO:0005765">
    <property type="term" value="C:lysosomal membrane"/>
    <property type="evidence" value="ECO:0007669"/>
    <property type="project" value="TreeGrafter"/>
</dbReference>
<proteinExistence type="inferred from homology"/>
<feature type="domain" description="Lysosome-associated membrane glycoprotein 2-like luminal" evidence="24">
    <location>
        <begin position="84"/>
        <end position="219"/>
    </location>
</feature>
<dbReference type="PANTHER" id="PTHR11506:SF35">
    <property type="entry name" value="LYSOSOME-ASSOCIATED MEMBRANE GLYCOPROTEIN 5"/>
    <property type="match status" value="1"/>
</dbReference>
<comment type="function">
    <text evidence="16">Plays a role in short-term synaptic plasticity in a subset of GABAergic neurons in the brain.</text>
</comment>
<evidence type="ECO:0000256" key="4">
    <source>
        <dbReference type="ARBA" id="ARBA00004279"/>
    </source>
</evidence>
<comment type="caution">
    <text evidence="20">Lacks conserved residue(s) required for the propagation of feature annotation.</text>
</comment>
<dbReference type="Pfam" id="PF21222">
    <property type="entry name" value="Lamp2_2nd"/>
    <property type="match status" value="1"/>
</dbReference>
<evidence type="ECO:0000256" key="19">
    <source>
        <dbReference type="ARBA" id="ARBA00076257"/>
    </source>
</evidence>
<reference evidence="26" key="1">
    <citation type="submission" date="2020-08" db="EMBL/GenBank/DDBJ databases">
        <title>Multicomponent nature underlies the extraordinary mechanical properties of spider dragline silk.</title>
        <authorList>
            <person name="Kono N."/>
            <person name="Nakamura H."/>
            <person name="Mori M."/>
            <person name="Yoshida Y."/>
            <person name="Ohtoshi R."/>
            <person name="Malay A.D."/>
            <person name="Moran D.A.P."/>
            <person name="Tomita M."/>
            <person name="Numata K."/>
            <person name="Arakawa K."/>
        </authorList>
    </citation>
    <scope>NUCLEOTIDE SEQUENCE</scope>
</reference>
<evidence type="ECO:0000313" key="27">
    <source>
        <dbReference type="Proteomes" id="UP000887013"/>
    </source>
</evidence>
<evidence type="ECO:0000256" key="7">
    <source>
        <dbReference type="ARBA" id="ARBA00022729"/>
    </source>
</evidence>
<keyword evidence="12" id="KW-0325">Glycoprotein</keyword>
<dbReference type="OrthoDB" id="6232933at2759"/>
<feature type="chain" id="PRO_5036482162" description="Lysosome-associated membrane glycoprotein 5" evidence="23">
    <location>
        <begin position="23"/>
        <end position="276"/>
    </location>
</feature>
<dbReference type="Gene3D" id="2.40.160.110">
    <property type="match status" value="1"/>
</dbReference>
<accession>A0A8X6TAQ4</accession>
<evidence type="ECO:0000256" key="14">
    <source>
        <dbReference type="ARBA" id="ARBA00023329"/>
    </source>
</evidence>
<evidence type="ECO:0000256" key="9">
    <source>
        <dbReference type="ARBA" id="ARBA00022989"/>
    </source>
</evidence>
<organism evidence="26 27">
    <name type="scientific">Nephila pilipes</name>
    <name type="common">Giant wood spider</name>
    <name type="synonym">Nephila maculata</name>
    <dbReference type="NCBI Taxonomy" id="299642"/>
    <lineage>
        <taxon>Eukaryota</taxon>
        <taxon>Metazoa</taxon>
        <taxon>Ecdysozoa</taxon>
        <taxon>Arthropoda</taxon>
        <taxon>Chelicerata</taxon>
        <taxon>Arachnida</taxon>
        <taxon>Araneae</taxon>
        <taxon>Araneomorphae</taxon>
        <taxon>Entelegynae</taxon>
        <taxon>Araneoidea</taxon>
        <taxon>Nephilidae</taxon>
        <taxon>Nephila</taxon>
    </lineage>
</organism>
<evidence type="ECO:0000256" key="12">
    <source>
        <dbReference type="ARBA" id="ARBA00023180"/>
    </source>
</evidence>